<dbReference type="OrthoDB" id="10605851at2759"/>
<dbReference type="EMBL" id="KK583201">
    <property type="protein sequence ID" value="KDO30461.1"/>
    <property type="molecule type" value="Genomic_DNA"/>
</dbReference>
<sequence length="75" mass="8438">MRLAYFRRDCDRADVFESTYLRCHHAHGLKVLRCFPHCSPVCCPHSSYRNCGASVSVRIAGIDAASVVAYARFES</sequence>
<reference evidence="1 2" key="1">
    <citation type="journal article" date="2013" name="PLoS Genet.">
        <title>Distinctive expansion of potential virulence genes in the genome of the oomycete fish pathogen Saprolegnia parasitica.</title>
        <authorList>
            <person name="Jiang R.H."/>
            <person name="de Bruijn I."/>
            <person name="Haas B.J."/>
            <person name="Belmonte R."/>
            <person name="Lobach L."/>
            <person name="Christie J."/>
            <person name="van den Ackerveken G."/>
            <person name="Bottin A."/>
            <person name="Bulone V."/>
            <person name="Diaz-Moreno S.M."/>
            <person name="Dumas B."/>
            <person name="Fan L."/>
            <person name="Gaulin E."/>
            <person name="Govers F."/>
            <person name="Grenville-Briggs L.J."/>
            <person name="Horner N.R."/>
            <person name="Levin J.Z."/>
            <person name="Mammella M."/>
            <person name="Meijer H.J."/>
            <person name="Morris P."/>
            <person name="Nusbaum C."/>
            <person name="Oome S."/>
            <person name="Phillips A.J."/>
            <person name="van Rooyen D."/>
            <person name="Rzeszutek E."/>
            <person name="Saraiva M."/>
            <person name="Secombes C.J."/>
            <person name="Seidl M.F."/>
            <person name="Snel B."/>
            <person name="Stassen J.H."/>
            <person name="Sykes S."/>
            <person name="Tripathy S."/>
            <person name="van den Berg H."/>
            <person name="Vega-Arreguin J.C."/>
            <person name="Wawra S."/>
            <person name="Young S.K."/>
            <person name="Zeng Q."/>
            <person name="Dieguez-Uribeondo J."/>
            <person name="Russ C."/>
            <person name="Tyler B.M."/>
            <person name="van West P."/>
        </authorList>
    </citation>
    <scope>NUCLEOTIDE SEQUENCE [LARGE SCALE GENOMIC DNA]</scope>
    <source>
        <strain evidence="1 2">CBS 223.65</strain>
    </source>
</reference>
<name>A0A067CV97_SAPPC</name>
<accession>A0A067CV97</accession>
<protein>
    <submittedName>
        <fullName evidence="1">Uncharacterized protein</fullName>
    </submittedName>
</protein>
<gene>
    <name evidence="1" type="ORF">SPRG_04363</name>
</gene>
<evidence type="ECO:0000313" key="2">
    <source>
        <dbReference type="Proteomes" id="UP000030745"/>
    </source>
</evidence>
<proteinExistence type="predicted"/>
<dbReference type="AlphaFoldDB" id="A0A067CV97"/>
<feature type="non-terminal residue" evidence="1">
    <location>
        <position position="75"/>
    </location>
</feature>
<keyword evidence="2" id="KW-1185">Reference proteome</keyword>
<dbReference type="VEuPathDB" id="FungiDB:SPRG_04363"/>
<dbReference type="KEGG" id="spar:SPRG_04363"/>
<organism evidence="1 2">
    <name type="scientific">Saprolegnia parasitica (strain CBS 223.65)</name>
    <dbReference type="NCBI Taxonomy" id="695850"/>
    <lineage>
        <taxon>Eukaryota</taxon>
        <taxon>Sar</taxon>
        <taxon>Stramenopiles</taxon>
        <taxon>Oomycota</taxon>
        <taxon>Saprolegniomycetes</taxon>
        <taxon>Saprolegniales</taxon>
        <taxon>Saprolegniaceae</taxon>
        <taxon>Saprolegnia</taxon>
    </lineage>
</organism>
<dbReference type="STRING" id="695850.A0A067CV97"/>
<dbReference type="GeneID" id="24126812"/>
<evidence type="ECO:0000313" key="1">
    <source>
        <dbReference type="EMBL" id="KDO30461.1"/>
    </source>
</evidence>
<dbReference type="Proteomes" id="UP000030745">
    <property type="component" value="Unassembled WGS sequence"/>
</dbReference>
<dbReference type="RefSeq" id="XP_012198683.1">
    <property type="nucleotide sequence ID" value="XM_012343293.1"/>
</dbReference>